<comment type="caution">
    <text evidence="1">The sequence shown here is derived from an EMBL/GenBank/DDBJ whole genome shotgun (WGS) entry which is preliminary data.</text>
</comment>
<evidence type="ECO:0000313" key="1">
    <source>
        <dbReference type="EMBL" id="HIT59376.1"/>
    </source>
</evidence>
<reference evidence="1" key="1">
    <citation type="submission" date="2020-10" db="EMBL/GenBank/DDBJ databases">
        <authorList>
            <person name="Gilroy R."/>
        </authorList>
    </citation>
    <scope>NUCLEOTIDE SEQUENCE</scope>
    <source>
        <strain evidence="1">CHK33-4379</strain>
    </source>
</reference>
<gene>
    <name evidence="1" type="ORF">IAC39_06665</name>
</gene>
<dbReference type="Proteomes" id="UP000824136">
    <property type="component" value="Unassembled WGS sequence"/>
</dbReference>
<organism evidence="1 2">
    <name type="scientific">Candidatus Faeciplasma pullistercoris</name>
    <dbReference type="NCBI Taxonomy" id="2840800"/>
    <lineage>
        <taxon>Bacteria</taxon>
        <taxon>Bacillati</taxon>
        <taxon>Bacillota</taxon>
        <taxon>Clostridia</taxon>
        <taxon>Eubacteriales</taxon>
        <taxon>Oscillospiraceae</taxon>
        <taxon>Oscillospiraceae incertae sedis</taxon>
        <taxon>Candidatus Faeciplasma</taxon>
    </lineage>
</organism>
<dbReference type="EMBL" id="DVLL01000021">
    <property type="protein sequence ID" value="HIT59376.1"/>
    <property type="molecule type" value="Genomic_DNA"/>
</dbReference>
<protein>
    <submittedName>
        <fullName evidence="1">Uncharacterized protein</fullName>
    </submittedName>
</protein>
<accession>A0A9D1KKS5</accession>
<proteinExistence type="predicted"/>
<evidence type="ECO:0000313" key="2">
    <source>
        <dbReference type="Proteomes" id="UP000824136"/>
    </source>
</evidence>
<dbReference type="AlphaFoldDB" id="A0A9D1KKS5"/>
<sequence length="512" mass="57580">MTTYQKFLKSGISLTAFGIMPVTDGDGFYPYFCTPKGASIIGRTGVDGVHYCFVRGFGETVFVVMPMNEPNEYVKPVAECFSDFLSLLAACRDEALVEDAGVISAQAFADRLKDISDPEIDVQIAQIKNKLNILPMLEPQKYVHDLQNGFDYSKIRFTDDYYDIDMNPSAQEPQEWEVYFKGGFCSLPHSGKSRTHAGKEIQIGESFELDGRRWLIPSVYVCPEGIVIDMISQTEMSIFNDFYNRYRSEIEGAKNLPDDKFDLIQSENPVITDVRAKLTVNGKSAKPKGMSGIIWIPEMESDSDCERVIKHYCLDSSKALNIQRLYFNWATKTKPRVLSSLEIEISVRPKTIRGKEFCVNKAGQSFEIENPLTGVIHTLTVNEFNKQQLGNSALMNNEYDIPENYISIDYTIFPEINTESVRIHDICQSDSPKKWIKHDAGASYLPEAKNDVSIGIIGGADGPTAIILGNKNHQICSSLHFEPRDSVTLRADFIDSNQPSISKNLINQRTKI</sequence>
<name>A0A9D1KKS5_9FIRM</name>
<reference evidence="1" key="2">
    <citation type="journal article" date="2021" name="PeerJ">
        <title>Extensive microbial diversity within the chicken gut microbiome revealed by metagenomics and culture.</title>
        <authorList>
            <person name="Gilroy R."/>
            <person name="Ravi A."/>
            <person name="Getino M."/>
            <person name="Pursley I."/>
            <person name="Horton D.L."/>
            <person name="Alikhan N.F."/>
            <person name="Baker D."/>
            <person name="Gharbi K."/>
            <person name="Hall N."/>
            <person name="Watson M."/>
            <person name="Adriaenssens E.M."/>
            <person name="Foster-Nyarko E."/>
            <person name="Jarju S."/>
            <person name="Secka A."/>
            <person name="Antonio M."/>
            <person name="Oren A."/>
            <person name="Chaudhuri R.R."/>
            <person name="La Ragione R."/>
            <person name="Hildebrand F."/>
            <person name="Pallen M.J."/>
        </authorList>
    </citation>
    <scope>NUCLEOTIDE SEQUENCE</scope>
    <source>
        <strain evidence="1">CHK33-4379</strain>
    </source>
</reference>